<keyword evidence="1" id="KW-0862">Zinc</keyword>
<proteinExistence type="predicted"/>
<comment type="caution">
    <text evidence="4">The sequence shown here is derived from an EMBL/GenBank/DDBJ whole genome shotgun (WGS) entry which is preliminary data.</text>
</comment>
<evidence type="ECO:0000313" key="5">
    <source>
        <dbReference type="Proteomes" id="UP000434172"/>
    </source>
</evidence>
<feature type="region of interest" description="Disordered" evidence="2">
    <location>
        <begin position="1"/>
        <end position="23"/>
    </location>
</feature>
<feature type="compositionally biased region" description="Polar residues" evidence="2">
    <location>
        <begin position="258"/>
        <end position="282"/>
    </location>
</feature>
<dbReference type="Pfam" id="PF00098">
    <property type="entry name" value="zf-CCHC"/>
    <property type="match status" value="1"/>
</dbReference>
<protein>
    <submittedName>
        <fullName evidence="4">DNA-dependent RNA polymerase ii largest subunit</fullName>
    </submittedName>
</protein>
<feature type="compositionally biased region" description="Low complexity" evidence="2">
    <location>
        <begin position="170"/>
        <end position="227"/>
    </location>
</feature>
<evidence type="ECO:0000256" key="1">
    <source>
        <dbReference type="PROSITE-ProRule" id="PRU00047"/>
    </source>
</evidence>
<dbReference type="OrthoDB" id="5107032at2759"/>
<feature type="region of interest" description="Disordered" evidence="2">
    <location>
        <begin position="579"/>
        <end position="610"/>
    </location>
</feature>
<dbReference type="AlphaFoldDB" id="A0A8H3WAF6"/>
<evidence type="ECO:0000259" key="3">
    <source>
        <dbReference type="PROSITE" id="PS50158"/>
    </source>
</evidence>
<feature type="region of interest" description="Disordered" evidence="2">
    <location>
        <begin position="170"/>
        <end position="288"/>
    </location>
</feature>
<feature type="compositionally biased region" description="Low complexity" evidence="2">
    <location>
        <begin position="591"/>
        <end position="606"/>
    </location>
</feature>
<dbReference type="SMART" id="SM00343">
    <property type="entry name" value="ZnF_C2HC"/>
    <property type="match status" value="2"/>
</dbReference>
<evidence type="ECO:0000256" key="2">
    <source>
        <dbReference type="SAM" id="MobiDB-lite"/>
    </source>
</evidence>
<dbReference type="PROSITE" id="PS50158">
    <property type="entry name" value="ZF_CCHC"/>
    <property type="match status" value="1"/>
</dbReference>
<dbReference type="InterPro" id="IPR001878">
    <property type="entry name" value="Znf_CCHC"/>
</dbReference>
<dbReference type="InterPro" id="IPR036875">
    <property type="entry name" value="Znf_CCHC_sf"/>
</dbReference>
<gene>
    <name evidence="4" type="ORF">GQ607_011729</name>
</gene>
<accession>A0A8H3WAF6</accession>
<dbReference type="Gene3D" id="4.10.60.10">
    <property type="entry name" value="Zinc finger, CCHC-type"/>
    <property type="match status" value="1"/>
</dbReference>
<name>A0A8H3WAF6_9PEZI</name>
<reference evidence="4 5" key="1">
    <citation type="submission" date="2019-12" db="EMBL/GenBank/DDBJ databases">
        <title>A genome sequence resource for the geographically widespread anthracnose pathogen Colletotrichum asianum.</title>
        <authorList>
            <person name="Meng Y."/>
        </authorList>
    </citation>
    <scope>NUCLEOTIDE SEQUENCE [LARGE SCALE GENOMIC DNA]</scope>
    <source>
        <strain evidence="4 5">ICMP 18580</strain>
    </source>
</reference>
<feature type="compositionally biased region" description="Polar residues" evidence="2">
    <location>
        <begin position="1"/>
        <end position="11"/>
    </location>
</feature>
<keyword evidence="1" id="KW-0479">Metal-binding</keyword>
<keyword evidence="5" id="KW-1185">Reference proteome</keyword>
<dbReference type="GO" id="GO:0008270">
    <property type="term" value="F:zinc ion binding"/>
    <property type="evidence" value="ECO:0007669"/>
    <property type="project" value="UniProtKB-KW"/>
</dbReference>
<dbReference type="GO" id="GO:0003676">
    <property type="term" value="F:nucleic acid binding"/>
    <property type="evidence" value="ECO:0007669"/>
    <property type="project" value="InterPro"/>
</dbReference>
<feature type="domain" description="CCHC-type" evidence="3">
    <location>
        <begin position="502"/>
        <end position="515"/>
    </location>
</feature>
<keyword evidence="1" id="KW-0863">Zinc-finger</keyword>
<feature type="compositionally biased region" description="Low complexity" evidence="2">
    <location>
        <begin position="234"/>
        <end position="257"/>
    </location>
</feature>
<feature type="region of interest" description="Disordered" evidence="2">
    <location>
        <begin position="634"/>
        <end position="689"/>
    </location>
</feature>
<sequence>MSQYSHWSPGQQHPHGVFQTPSQPQFVIPSAQNDLDEPFGYSNDQQAIFESTVAHGYQDGPSLFSPENNASGMSTGDGEWGYGSTMMDIDSSAGFVSSQDPIGTRPHSLQPTAPEYFPSPPTPAVAIPLSTWPTAPITRLPPVPVALQLSSNNHGDINDTQSYSSEVFLNASNTSPSNASNLPPSSTSNMAPSNASSSSPFNATNPSSSNAGGSSPSHSGSPSSPNAGGPPPSHSGSPSSPNAGGPSPSNSDNPSPSRTTANANRSKPRTNNNYKTTRPARNSSDKDADKLLFKLTKLELMLQKQMDLGVQSSKPSMPDPLANYAPGLVKRTILAPTQAIRQLDSDRTSAMKMLEKERPEWGLVRRIYIRHGAVYFVYKNINDAMTFQPHPDSMARALGTDVTTFEYFPETYYVEIIFHGKRIHRDVQNSVNYELMFEAYDIKFGTSNKCMMKGSRFILQLGDKETAWRLLSAYESEMDDFQVDYCRADVRAIDIRSVWSFCFHCAEPGHMKKDCSSVAPRCGRCSSDEHESRDCESEVIECPNCGGSHTAWCSVCPDMKRYDMMQKCLGFAGLEPRWASDKRKEEAAKNSPAGESSAAEGSASSPIDLFSDSVSHASSDKCKGKAPESFAASVEPMDLHPGGRPVASGIGHSSRKTKGKATAADRNITPHKGGAKRARFSHSKESGPWSVSEHSPCGLVVTRDATDDRVTAVVEYCREEFQSFDFSCASKSRSAVEEFAVTDAGHHGATDHFLTIPIVAHFRPLFPGRSCIFSSSRAENSHEDFCVICRFSYISQDFWHEDCQHRQHTSHLSVQH</sequence>
<dbReference type="Proteomes" id="UP000434172">
    <property type="component" value="Unassembled WGS sequence"/>
</dbReference>
<evidence type="ECO:0000313" key="4">
    <source>
        <dbReference type="EMBL" id="KAF0321122.1"/>
    </source>
</evidence>
<feature type="compositionally biased region" description="Basic and acidic residues" evidence="2">
    <location>
        <begin position="579"/>
        <end position="588"/>
    </location>
</feature>
<organism evidence="4 5">
    <name type="scientific">Colletotrichum asianum</name>
    <dbReference type="NCBI Taxonomy" id="702518"/>
    <lineage>
        <taxon>Eukaryota</taxon>
        <taxon>Fungi</taxon>
        <taxon>Dikarya</taxon>
        <taxon>Ascomycota</taxon>
        <taxon>Pezizomycotina</taxon>
        <taxon>Sordariomycetes</taxon>
        <taxon>Hypocreomycetidae</taxon>
        <taxon>Glomerellales</taxon>
        <taxon>Glomerellaceae</taxon>
        <taxon>Colletotrichum</taxon>
        <taxon>Colletotrichum gloeosporioides species complex</taxon>
    </lineage>
</organism>
<dbReference type="SUPFAM" id="SSF57756">
    <property type="entry name" value="Retrovirus zinc finger-like domains"/>
    <property type="match status" value="1"/>
</dbReference>
<dbReference type="EMBL" id="WOWK01000075">
    <property type="protein sequence ID" value="KAF0321122.1"/>
    <property type="molecule type" value="Genomic_DNA"/>
</dbReference>